<dbReference type="InterPro" id="IPR038136">
    <property type="entry name" value="CofD-like_dom_sf"/>
</dbReference>
<dbReference type="GO" id="GO:0043743">
    <property type="term" value="F:LPPG:FO 2-phospho-L-lactate transferase activity"/>
    <property type="evidence" value="ECO:0007669"/>
    <property type="project" value="InterPro"/>
</dbReference>
<comment type="caution">
    <text evidence="3">The sequence shown here is derived from an EMBL/GenBank/DDBJ whole genome shotgun (WGS) entry which is preliminary data.</text>
</comment>
<dbReference type="STRING" id="1798507.A3A34_02125"/>
<dbReference type="GO" id="GO:0008360">
    <property type="term" value="P:regulation of cell shape"/>
    <property type="evidence" value="ECO:0007669"/>
    <property type="project" value="UniProtKB-UniRule"/>
</dbReference>
<dbReference type="CDD" id="cd07187">
    <property type="entry name" value="YvcK_like"/>
    <property type="match status" value="1"/>
</dbReference>
<dbReference type="Gene3D" id="3.40.50.10680">
    <property type="entry name" value="CofD-like domains"/>
    <property type="match status" value="1"/>
</dbReference>
<gene>
    <name evidence="3" type="ORF">A3A34_02125</name>
</gene>
<sequence length="316" mass="34713">MGGGTGTFIVLTGLKNYHCDLTAIVAMADDGGSTGILRDELGVLPPGDVRQCLVALATEDKVMRSLMNYRFTHGTFRGHSFGNLLLSALEKLTGNFDSAVEATSKILRIRGRVIPATLGRTHLVARVGKRTVRGQNAIHNTVLFGKLSRLYLSPSARANPKALTAIASADAIIIGPGDLYSSLIPNFLVRGIPEAIKKSRAKKILACNLMSRDVHTKNFSVADYTRVIETYLNGTVDVVLYNNMKPSIHLMKKYVREREALTRFDELPKRHAIGGSFIDKTPIARKRGDLIRRSLVRHDPKKLAAAMARIVHIPHK</sequence>
<dbReference type="EMBL" id="MFLU01000007">
    <property type="protein sequence ID" value="OGG75131.1"/>
    <property type="molecule type" value="Genomic_DNA"/>
</dbReference>
<dbReference type="NCBIfam" id="TIGR01826">
    <property type="entry name" value="CofD_related"/>
    <property type="match status" value="1"/>
</dbReference>
<dbReference type="InterPro" id="IPR010119">
    <property type="entry name" value="Gluconeogen_factor"/>
</dbReference>
<organism evidence="3 4">
    <name type="scientific">Candidatus Kaiserbacteria bacterium RIFCSPLOWO2_01_FULL_50_24</name>
    <dbReference type="NCBI Taxonomy" id="1798507"/>
    <lineage>
        <taxon>Bacteria</taxon>
        <taxon>Candidatus Kaiseribacteriota</taxon>
    </lineage>
</organism>
<comment type="subcellular location">
    <subcellularLocation>
        <location evidence="2">Cytoplasm</location>
    </subcellularLocation>
</comment>
<evidence type="ECO:0000313" key="4">
    <source>
        <dbReference type="Proteomes" id="UP000178587"/>
    </source>
</evidence>
<dbReference type="AlphaFoldDB" id="A0A1F6END2"/>
<evidence type="ECO:0000313" key="3">
    <source>
        <dbReference type="EMBL" id="OGG75131.1"/>
    </source>
</evidence>
<dbReference type="InterPro" id="IPR002882">
    <property type="entry name" value="CofD"/>
</dbReference>
<dbReference type="PANTHER" id="PTHR30135:SF3">
    <property type="entry name" value="GLUCONEOGENESIS FACTOR-RELATED"/>
    <property type="match status" value="1"/>
</dbReference>
<evidence type="ECO:0000256" key="2">
    <source>
        <dbReference type="HAMAP-Rule" id="MF_00973"/>
    </source>
</evidence>
<comment type="function">
    <text evidence="2">Required for morphogenesis under gluconeogenic growth conditions.</text>
</comment>
<evidence type="ECO:0000256" key="1">
    <source>
        <dbReference type="ARBA" id="ARBA00022490"/>
    </source>
</evidence>
<dbReference type="PANTHER" id="PTHR30135">
    <property type="entry name" value="UNCHARACTERIZED PROTEIN YVCK-RELATED"/>
    <property type="match status" value="1"/>
</dbReference>
<proteinExistence type="inferred from homology"/>
<accession>A0A1F6END2</accession>
<reference evidence="3 4" key="1">
    <citation type="journal article" date="2016" name="Nat. Commun.">
        <title>Thousands of microbial genomes shed light on interconnected biogeochemical processes in an aquifer system.</title>
        <authorList>
            <person name="Anantharaman K."/>
            <person name="Brown C.T."/>
            <person name="Hug L.A."/>
            <person name="Sharon I."/>
            <person name="Castelle C.J."/>
            <person name="Probst A.J."/>
            <person name="Thomas B.C."/>
            <person name="Singh A."/>
            <person name="Wilkins M.J."/>
            <person name="Karaoz U."/>
            <person name="Brodie E.L."/>
            <person name="Williams K.H."/>
            <person name="Hubbard S.S."/>
            <person name="Banfield J.F."/>
        </authorList>
    </citation>
    <scope>NUCLEOTIDE SEQUENCE [LARGE SCALE GENOMIC DNA]</scope>
</reference>
<dbReference type="SUPFAM" id="SSF142338">
    <property type="entry name" value="CofD-like"/>
    <property type="match status" value="1"/>
</dbReference>
<name>A0A1F6END2_9BACT</name>
<comment type="similarity">
    <text evidence="2">Belongs to the gluconeogenesis factor family.</text>
</comment>
<keyword evidence="1 2" id="KW-0963">Cytoplasm</keyword>
<protein>
    <recommendedName>
        <fullName evidence="2">Putative gluconeogenesis factor</fullName>
    </recommendedName>
</protein>
<dbReference type="GO" id="GO:0005737">
    <property type="term" value="C:cytoplasm"/>
    <property type="evidence" value="ECO:0007669"/>
    <property type="project" value="UniProtKB-SubCell"/>
</dbReference>
<dbReference type="Proteomes" id="UP000178587">
    <property type="component" value="Unassembled WGS sequence"/>
</dbReference>
<dbReference type="Pfam" id="PF01933">
    <property type="entry name" value="CofD"/>
    <property type="match status" value="1"/>
</dbReference>
<dbReference type="HAMAP" id="MF_00973">
    <property type="entry name" value="Gluconeogen_factor"/>
    <property type="match status" value="1"/>
</dbReference>